<name>A0A2A4B3B8_9SPHN</name>
<keyword evidence="1" id="KW-1133">Transmembrane helix</keyword>
<dbReference type="OrthoDB" id="7390525at2"/>
<dbReference type="AlphaFoldDB" id="A0A2A4B3B8"/>
<feature type="transmembrane region" description="Helical" evidence="1">
    <location>
        <begin position="98"/>
        <end position="116"/>
    </location>
</feature>
<evidence type="ECO:0000313" key="3">
    <source>
        <dbReference type="EMBL" id="PCD02931.1"/>
    </source>
</evidence>
<feature type="transmembrane region" description="Helical" evidence="1">
    <location>
        <begin position="123"/>
        <end position="142"/>
    </location>
</feature>
<dbReference type="RefSeq" id="WP_096341332.1">
    <property type="nucleotide sequence ID" value="NZ_NWMW01000001.1"/>
</dbReference>
<keyword evidence="1" id="KW-0472">Membrane</keyword>
<keyword evidence="4" id="KW-1185">Reference proteome</keyword>
<feature type="domain" description="DUF2062" evidence="2">
    <location>
        <begin position="30"/>
        <end position="181"/>
    </location>
</feature>
<feature type="transmembrane region" description="Helical" evidence="1">
    <location>
        <begin position="54"/>
        <end position="78"/>
    </location>
</feature>
<evidence type="ECO:0000256" key="1">
    <source>
        <dbReference type="SAM" id="Phobius"/>
    </source>
</evidence>
<dbReference type="EMBL" id="NWMW01000001">
    <property type="protein sequence ID" value="PCD02931.1"/>
    <property type="molecule type" value="Genomic_DNA"/>
</dbReference>
<reference evidence="3 4" key="1">
    <citation type="submission" date="2017-09" db="EMBL/GenBank/DDBJ databases">
        <title>Sphingomonas spermidinifaciens 9NM-10, whole genome shotgun sequence.</title>
        <authorList>
            <person name="Feng G."/>
            <person name="Zhu H."/>
        </authorList>
    </citation>
    <scope>NUCLEOTIDE SEQUENCE [LARGE SCALE GENOMIC DNA]</scope>
    <source>
        <strain evidence="3 4">9NM-10</strain>
    </source>
</reference>
<proteinExistence type="predicted"/>
<dbReference type="PANTHER" id="PTHR40547:SF1">
    <property type="entry name" value="SLL0298 PROTEIN"/>
    <property type="match status" value="1"/>
</dbReference>
<keyword evidence="1" id="KW-0812">Transmembrane</keyword>
<organism evidence="3 4">
    <name type="scientific">Sphingomonas spermidinifaciens</name>
    <dbReference type="NCBI Taxonomy" id="1141889"/>
    <lineage>
        <taxon>Bacteria</taxon>
        <taxon>Pseudomonadati</taxon>
        <taxon>Pseudomonadota</taxon>
        <taxon>Alphaproteobacteria</taxon>
        <taxon>Sphingomonadales</taxon>
        <taxon>Sphingomonadaceae</taxon>
        <taxon>Sphingomonas</taxon>
    </lineage>
</organism>
<gene>
    <name evidence="3" type="ORF">COC42_00340</name>
</gene>
<comment type="caution">
    <text evidence="3">The sequence shown here is derived from an EMBL/GenBank/DDBJ whole genome shotgun (WGS) entry which is preliminary data.</text>
</comment>
<dbReference type="Pfam" id="PF09835">
    <property type="entry name" value="DUF2062"/>
    <property type="match status" value="1"/>
</dbReference>
<protein>
    <recommendedName>
        <fullName evidence="2">DUF2062 domain-containing protein</fullName>
    </recommendedName>
</protein>
<feature type="transmembrane region" description="Helical" evidence="1">
    <location>
        <begin position="148"/>
        <end position="172"/>
    </location>
</feature>
<evidence type="ECO:0000313" key="4">
    <source>
        <dbReference type="Proteomes" id="UP000218366"/>
    </source>
</evidence>
<sequence>MREPKRKDWLARQIAANVPTREQLEQVRILRPVAHRVLAPALWRFTRRSVPRGTALGLFVGIFLMIPGLQIAGAAMLALPFRANIPIAAGMTFLSNPLTTPFILLASAWLGNLLLGRSADVSGFMALIDSHASVSQWLGWLFSEAAPAMLFGLLVISAVSAVVGYFIADWFWRVRTAAKWRRRHHRQEA</sequence>
<dbReference type="Proteomes" id="UP000218366">
    <property type="component" value="Unassembled WGS sequence"/>
</dbReference>
<accession>A0A2A4B3B8</accession>
<dbReference type="InterPro" id="IPR018639">
    <property type="entry name" value="DUF2062"/>
</dbReference>
<dbReference type="PANTHER" id="PTHR40547">
    <property type="entry name" value="SLL0298 PROTEIN"/>
    <property type="match status" value="1"/>
</dbReference>
<evidence type="ECO:0000259" key="2">
    <source>
        <dbReference type="Pfam" id="PF09835"/>
    </source>
</evidence>